<evidence type="ECO:0000313" key="4">
    <source>
        <dbReference type="Proteomes" id="UP000028828"/>
    </source>
</evidence>
<evidence type="ECO:0000256" key="1">
    <source>
        <dbReference type="SAM" id="SignalP"/>
    </source>
</evidence>
<dbReference type="SMR" id="A0A086J950"/>
<feature type="signal peptide" evidence="1">
    <location>
        <begin position="1"/>
        <end position="28"/>
    </location>
</feature>
<feature type="chain" id="PRO_5001808113" evidence="1">
    <location>
        <begin position="29"/>
        <end position="219"/>
    </location>
</feature>
<dbReference type="Pfam" id="PF04092">
    <property type="entry name" value="SAG"/>
    <property type="match status" value="1"/>
</dbReference>
<evidence type="ECO:0000313" key="3">
    <source>
        <dbReference type="EMBL" id="KFG28668.1"/>
    </source>
</evidence>
<dbReference type="Gene3D" id="2.60.40.1320">
    <property type="entry name" value="SRS domain"/>
    <property type="match status" value="1"/>
</dbReference>
<dbReference type="Proteomes" id="UP000028828">
    <property type="component" value="Unassembled WGS sequence"/>
</dbReference>
<dbReference type="AlphaFoldDB" id="A0A086J950"/>
<evidence type="ECO:0000259" key="2">
    <source>
        <dbReference type="Pfam" id="PF04092"/>
    </source>
</evidence>
<dbReference type="InterPro" id="IPR036755">
    <property type="entry name" value="SRS_dom_sf"/>
</dbReference>
<dbReference type="GO" id="GO:0016020">
    <property type="term" value="C:membrane"/>
    <property type="evidence" value="ECO:0007669"/>
    <property type="project" value="InterPro"/>
</dbReference>
<feature type="domain" description="SRS" evidence="2">
    <location>
        <begin position="57"/>
        <end position="176"/>
    </location>
</feature>
<dbReference type="OrthoDB" id="329693at2759"/>
<proteinExistence type="predicted"/>
<protein>
    <submittedName>
        <fullName evidence="3">SAG-related sequence SRS50</fullName>
    </submittedName>
</protein>
<accession>A0A086J950</accession>
<keyword evidence="1" id="KW-0732">Signal</keyword>
<dbReference type="InterPro" id="IPR007226">
    <property type="entry name" value="SRS_dom"/>
</dbReference>
<comment type="caution">
    <text evidence="3">The sequence shown here is derived from an EMBL/GenBank/DDBJ whole genome shotgun (WGS) entry which is preliminary data.</text>
</comment>
<gene>
    <name evidence="3" type="ORF">TGP89_311440</name>
</gene>
<reference evidence="3 4" key="1">
    <citation type="submission" date="2014-03" db="EMBL/GenBank/DDBJ databases">
        <authorList>
            <person name="Sibley D."/>
            <person name="Venepally P."/>
            <person name="Karamycheva S."/>
            <person name="Hadjithomas M."/>
            <person name="Khan A."/>
            <person name="Brunk B."/>
            <person name="Roos D."/>
            <person name="Caler E."/>
            <person name="Lorenzi H."/>
        </authorList>
    </citation>
    <scope>NUCLEOTIDE SEQUENCE [LARGE SCALE GENOMIC DNA]</scope>
    <source>
        <strain evidence="4">p89</strain>
    </source>
</reference>
<organism evidence="3 4">
    <name type="scientific">Toxoplasma gondii p89</name>
    <dbReference type="NCBI Taxonomy" id="943119"/>
    <lineage>
        <taxon>Eukaryota</taxon>
        <taxon>Sar</taxon>
        <taxon>Alveolata</taxon>
        <taxon>Apicomplexa</taxon>
        <taxon>Conoidasida</taxon>
        <taxon>Coccidia</taxon>
        <taxon>Eucoccidiorida</taxon>
        <taxon>Eimeriorina</taxon>
        <taxon>Sarcocystidae</taxon>
        <taxon>Toxoplasma</taxon>
    </lineage>
</organism>
<sequence length="219" mass="23657">MARLHRGYRRGCLSPCLARLFFLPLVAAFFETGSKSVVTRSEPSEHERTGGVVGQSVTCTSSVYGPFHVVLEPFEGRNSFSIACADGGVLVPSADVFTHSFCSVLTSLQACFSEGPDYRGPEFFDDFSSTWWEGDPTKPHEGMTFTIPLSVFPAETKTIKLGCLYIRTKNICRVVVSARKKLVPVTGVVQTKSSGTVARTGSSATFLKSVVLAIMAAVL</sequence>
<dbReference type="SUPFAM" id="SSF74877">
    <property type="entry name" value="Major surface antigen p30, SAG1"/>
    <property type="match status" value="1"/>
</dbReference>
<name>A0A086J950_TOXGO</name>
<dbReference type="VEuPathDB" id="ToxoDB:TGP89_311440"/>
<dbReference type="EMBL" id="AEYI02002321">
    <property type="protein sequence ID" value="KFG28668.1"/>
    <property type="molecule type" value="Genomic_DNA"/>
</dbReference>